<evidence type="ECO:0000256" key="1">
    <source>
        <dbReference type="SAM" id="Phobius"/>
    </source>
</evidence>
<dbReference type="EMBL" id="BPRA01000024">
    <property type="protein sequence ID" value="GJE57468.1"/>
    <property type="molecule type" value="Genomic_DNA"/>
</dbReference>
<evidence type="ECO:0000313" key="2">
    <source>
        <dbReference type="EMBL" id="GJE57468.1"/>
    </source>
</evidence>
<evidence type="ECO:0008006" key="4">
    <source>
        <dbReference type="Google" id="ProtNLM"/>
    </source>
</evidence>
<keyword evidence="1" id="KW-1133">Transmembrane helix</keyword>
<organism evidence="2 3">
    <name type="scientific">Methylobacterium thuringiense</name>
    <dbReference type="NCBI Taxonomy" id="1003091"/>
    <lineage>
        <taxon>Bacteria</taxon>
        <taxon>Pseudomonadati</taxon>
        <taxon>Pseudomonadota</taxon>
        <taxon>Alphaproteobacteria</taxon>
        <taxon>Hyphomicrobiales</taxon>
        <taxon>Methylobacteriaceae</taxon>
        <taxon>Methylobacterium</taxon>
    </lineage>
</organism>
<keyword evidence="1" id="KW-0812">Transmembrane</keyword>
<keyword evidence="3" id="KW-1185">Reference proteome</keyword>
<protein>
    <recommendedName>
        <fullName evidence="4">DUF3325 domain-containing protein</fullName>
    </recommendedName>
</protein>
<evidence type="ECO:0000313" key="3">
    <source>
        <dbReference type="Proteomes" id="UP001055101"/>
    </source>
</evidence>
<dbReference type="Proteomes" id="UP001055101">
    <property type="component" value="Unassembled WGS sequence"/>
</dbReference>
<feature type="transmembrane region" description="Helical" evidence="1">
    <location>
        <begin position="41"/>
        <end position="61"/>
    </location>
</feature>
<keyword evidence="1" id="KW-0472">Membrane</keyword>
<comment type="caution">
    <text evidence="2">The sequence shown here is derived from an EMBL/GenBank/DDBJ whole genome shotgun (WGS) entry which is preliminary data.</text>
</comment>
<reference evidence="2" key="1">
    <citation type="journal article" date="2021" name="Front. Microbiol.">
        <title>Comprehensive Comparative Genomics and Phenotyping of Methylobacterium Species.</title>
        <authorList>
            <person name="Alessa O."/>
            <person name="Ogura Y."/>
            <person name="Fujitani Y."/>
            <person name="Takami H."/>
            <person name="Hayashi T."/>
            <person name="Sahin N."/>
            <person name="Tani A."/>
        </authorList>
    </citation>
    <scope>NUCLEOTIDE SEQUENCE</scope>
    <source>
        <strain evidence="2">DSM 23674</strain>
    </source>
</reference>
<proteinExistence type="predicted"/>
<feature type="transmembrane region" description="Helical" evidence="1">
    <location>
        <begin position="68"/>
        <end position="93"/>
    </location>
</feature>
<gene>
    <name evidence="2" type="ORF">EKPJFOCH_3984</name>
</gene>
<name>A0ABQ4TS23_9HYPH</name>
<sequence>MTAYSIFLAGIALALHRQDDLFRGSIEEWDDRLTNEWRHRAAVTIAIVLWLLTWLGGWWLGRALSSGSIILTMTGAFFGWLLGLGLATLILYMDERL</sequence>
<reference evidence="2" key="2">
    <citation type="submission" date="2021-08" db="EMBL/GenBank/DDBJ databases">
        <authorList>
            <person name="Tani A."/>
            <person name="Ola A."/>
            <person name="Ogura Y."/>
            <person name="Katsura K."/>
            <person name="Hayashi T."/>
        </authorList>
    </citation>
    <scope>NUCLEOTIDE SEQUENCE</scope>
    <source>
        <strain evidence="2">DSM 23674</strain>
    </source>
</reference>
<accession>A0ABQ4TS23</accession>